<evidence type="ECO:0008006" key="4">
    <source>
        <dbReference type="Google" id="ProtNLM"/>
    </source>
</evidence>
<dbReference type="Proteomes" id="UP000467700">
    <property type="component" value="Unassembled WGS sequence"/>
</dbReference>
<protein>
    <recommendedName>
        <fullName evidence="4">Neuroguidin</fullName>
    </recommendedName>
</protein>
<evidence type="ECO:0000313" key="3">
    <source>
        <dbReference type="Proteomes" id="UP000467700"/>
    </source>
</evidence>
<dbReference type="PANTHER" id="PTHR13237">
    <property type="entry name" value="SOMETHING ABOUT SILENCING PROTEIN 10-RELATED"/>
    <property type="match status" value="1"/>
</dbReference>
<dbReference type="Pfam" id="PF04000">
    <property type="entry name" value="Sas10_Utp3"/>
    <property type="match status" value="1"/>
</dbReference>
<dbReference type="InterPro" id="IPR007146">
    <property type="entry name" value="Sas10/Utp3/C1D"/>
</dbReference>
<dbReference type="AlphaFoldDB" id="A0A8S0W5Z0"/>
<accession>A0A8S0W5Z0</accession>
<proteinExistence type="predicted"/>
<evidence type="ECO:0000313" key="2">
    <source>
        <dbReference type="EMBL" id="CAA7271806.1"/>
    </source>
</evidence>
<comment type="caution">
    <text evidence="2">The sequence shown here is derived from an EMBL/GenBank/DDBJ whole genome shotgun (WGS) entry which is preliminary data.</text>
</comment>
<dbReference type="GO" id="GO:0032040">
    <property type="term" value="C:small-subunit processome"/>
    <property type="evidence" value="ECO:0007669"/>
    <property type="project" value="TreeGrafter"/>
</dbReference>
<evidence type="ECO:0000256" key="1">
    <source>
        <dbReference type="SAM" id="MobiDB-lite"/>
    </source>
</evidence>
<feature type="compositionally biased region" description="Basic and acidic residues" evidence="1">
    <location>
        <begin position="319"/>
        <end position="343"/>
    </location>
</feature>
<reference evidence="2 3" key="1">
    <citation type="submission" date="2020-01" db="EMBL/GenBank/DDBJ databases">
        <authorList>
            <person name="Gupta K D."/>
        </authorList>
    </citation>
    <scope>NUCLEOTIDE SEQUENCE [LARGE SCALE GENOMIC DNA]</scope>
</reference>
<feature type="region of interest" description="Disordered" evidence="1">
    <location>
        <begin position="77"/>
        <end position="103"/>
    </location>
</feature>
<name>A0A8S0W5Z0_CYCAE</name>
<organism evidence="2 3">
    <name type="scientific">Cyclocybe aegerita</name>
    <name type="common">Black poplar mushroom</name>
    <name type="synonym">Agrocybe aegerita</name>
    <dbReference type="NCBI Taxonomy" id="1973307"/>
    <lineage>
        <taxon>Eukaryota</taxon>
        <taxon>Fungi</taxon>
        <taxon>Dikarya</taxon>
        <taxon>Basidiomycota</taxon>
        <taxon>Agaricomycotina</taxon>
        <taxon>Agaricomycetes</taxon>
        <taxon>Agaricomycetidae</taxon>
        <taxon>Agaricales</taxon>
        <taxon>Agaricineae</taxon>
        <taxon>Bolbitiaceae</taxon>
        <taxon>Cyclocybe</taxon>
    </lineage>
</organism>
<feature type="compositionally biased region" description="Basic and acidic residues" evidence="1">
    <location>
        <begin position="91"/>
        <end position="100"/>
    </location>
</feature>
<feature type="compositionally biased region" description="Polar residues" evidence="1">
    <location>
        <begin position="81"/>
        <end position="90"/>
    </location>
</feature>
<dbReference type="OrthoDB" id="203440at2759"/>
<keyword evidence="3" id="KW-1185">Reference proteome</keyword>
<dbReference type="EMBL" id="CACVBS010000112">
    <property type="protein sequence ID" value="CAA7271806.1"/>
    <property type="molecule type" value="Genomic_DNA"/>
</dbReference>
<dbReference type="PANTHER" id="PTHR13237:SF9">
    <property type="entry name" value="NEUROGUIDIN"/>
    <property type="match status" value="1"/>
</dbReference>
<sequence length="374" mass="41755">MSGGLETLMDQYDEFHEVLETMTNSLLAARASLQSIKQNQQHLDMKDGISLLSLKHHVLLSYLRSLVLVSSRRVLGDSLSERSSPSQPFSTKDRDSRGSRAGDMVDSMIENRIVLEKVGALESKMRYQIEKLVRAADEPTQSADDPLSFKPNPMSLMQTESTEPQESWASKDAEIGTQDDMIYRPPRLAPMPYVEKSKNQQRRNLAPIPSALATLAADPSRPFVESTSGLGGAPALASGRAKYLQRIKDFEEDNFTRLVMKKSDAKRRARDEEDLALGGDLGGSSGRRRRAGGLEDEFDEVLRSVSRVSGGRSQGDGYEDLRKRGKKTDAFERSRTGSRKRDELETDDGEGTVRGKKRSRFEQEAKAAKNRLRK</sequence>
<dbReference type="GO" id="GO:0000462">
    <property type="term" value="P:maturation of SSU-rRNA from tricistronic rRNA transcript (SSU-rRNA, 5.8S rRNA, LSU-rRNA)"/>
    <property type="evidence" value="ECO:0007669"/>
    <property type="project" value="TreeGrafter"/>
</dbReference>
<feature type="region of interest" description="Disordered" evidence="1">
    <location>
        <begin position="263"/>
        <end position="374"/>
    </location>
</feature>
<gene>
    <name evidence="2" type="ORF">AAE3_LOCUS13785</name>
</gene>